<sequence length="273" mass="30981">MVFYKSINMHKASPKGGQGGKFQNSLLGDKVLVKKPDHVVRLAEEYTGGSSDDDDSTDNEYSDYDSYLDSDDEEPEFLFAPSPYDEDFDDEGPCAPEPLNEYDNYADILIKTAPRSRSVLPDGPYIQPKVVIKVLGDRLCKHTRIYNYDPRLDGKKLARELRRSVGTHSFPVPVGYGRNPVIYLGGNHGAYAKKLLVEKYGLEEDEILLQYWDDETSLLEEGWDPTYVHMIFHPEAKPAIRRKAKANRGSRRMLSDARNFDTPLVPKSQASQR</sequence>
<feature type="region of interest" description="Disordered" evidence="1">
    <location>
        <begin position="241"/>
        <end position="273"/>
    </location>
</feature>
<accession>A0AA39YH48</accession>
<keyword evidence="3" id="KW-1185">Reference proteome</keyword>
<feature type="region of interest" description="Disordered" evidence="1">
    <location>
        <begin position="43"/>
        <end position="83"/>
    </location>
</feature>
<evidence type="ECO:0000313" key="3">
    <source>
        <dbReference type="Proteomes" id="UP001174936"/>
    </source>
</evidence>
<comment type="caution">
    <text evidence="2">The sequence shown here is derived from an EMBL/GenBank/DDBJ whole genome shotgun (WGS) entry which is preliminary data.</text>
</comment>
<feature type="compositionally biased region" description="Basic residues" evidence="1">
    <location>
        <begin position="241"/>
        <end position="251"/>
    </location>
</feature>
<dbReference type="EMBL" id="JAULSV010000002">
    <property type="protein sequence ID" value="KAK0652532.1"/>
    <property type="molecule type" value="Genomic_DNA"/>
</dbReference>
<reference evidence="2" key="1">
    <citation type="submission" date="2023-06" db="EMBL/GenBank/DDBJ databases">
        <title>Genome-scale phylogeny and comparative genomics of the fungal order Sordariales.</title>
        <authorList>
            <consortium name="Lawrence Berkeley National Laboratory"/>
            <person name="Hensen N."/>
            <person name="Bonometti L."/>
            <person name="Westerberg I."/>
            <person name="Brannstrom I.O."/>
            <person name="Guillou S."/>
            <person name="Cros-Aarteil S."/>
            <person name="Calhoun S."/>
            <person name="Haridas S."/>
            <person name="Kuo A."/>
            <person name="Mondo S."/>
            <person name="Pangilinan J."/>
            <person name="Riley R."/>
            <person name="Labutti K."/>
            <person name="Andreopoulos B."/>
            <person name="Lipzen A."/>
            <person name="Chen C."/>
            <person name="Yanf M."/>
            <person name="Daum C."/>
            <person name="Ng V."/>
            <person name="Clum A."/>
            <person name="Steindorff A."/>
            <person name="Ohm R."/>
            <person name="Martin F."/>
            <person name="Silar P."/>
            <person name="Natvig D."/>
            <person name="Lalanne C."/>
            <person name="Gautier V."/>
            <person name="Ament-Velasquez S.L."/>
            <person name="Kruys A."/>
            <person name="Hutchinson M.I."/>
            <person name="Powell A.J."/>
            <person name="Barry K."/>
            <person name="Miller A.N."/>
            <person name="Grigoriev I.V."/>
            <person name="Debuchy R."/>
            <person name="Gladieux P."/>
            <person name="Thoren M.H."/>
            <person name="Johannesson H."/>
        </authorList>
    </citation>
    <scope>NUCLEOTIDE SEQUENCE</scope>
    <source>
        <strain evidence="2">SMH2532-1</strain>
    </source>
</reference>
<evidence type="ECO:0000256" key="1">
    <source>
        <dbReference type="SAM" id="MobiDB-lite"/>
    </source>
</evidence>
<dbReference type="AlphaFoldDB" id="A0AA39YH48"/>
<protein>
    <submittedName>
        <fullName evidence="2">Uncharacterized protein</fullName>
    </submittedName>
</protein>
<proteinExistence type="predicted"/>
<gene>
    <name evidence="2" type="ORF">B0T16DRAFT_387782</name>
</gene>
<name>A0AA39YH48_9PEZI</name>
<evidence type="ECO:0000313" key="2">
    <source>
        <dbReference type="EMBL" id="KAK0652532.1"/>
    </source>
</evidence>
<dbReference type="Proteomes" id="UP001174936">
    <property type="component" value="Unassembled WGS sequence"/>
</dbReference>
<organism evidence="2 3">
    <name type="scientific">Cercophora newfieldiana</name>
    <dbReference type="NCBI Taxonomy" id="92897"/>
    <lineage>
        <taxon>Eukaryota</taxon>
        <taxon>Fungi</taxon>
        <taxon>Dikarya</taxon>
        <taxon>Ascomycota</taxon>
        <taxon>Pezizomycotina</taxon>
        <taxon>Sordariomycetes</taxon>
        <taxon>Sordariomycetidae</taxon>
        <taxon>Sordariales</taxon>
        <taxon>Lasiosphaeriaceae</taxon>
        <taxon>Cercophora</taxon>
    </lineage>
</organism>
<feature type="compositionally biased region" description="Acidic residues" evidence="1">
    <location>
        <begin position="51"/>
        <end position="76"/>
    </location>
</feature>